<keyword evidence="1" id="KW-0175">Coiled coil</keyword>
<name>A0A381R247_9ZZZZ</name>
<organism evidence="3">
    <name type="scientific">marine metagenome</name>
    <dbReference type="NCBI Taxonomy" id="408172"/>
    <lineage>
        <taxon>unclassified sequences</taxon>
        <taxon>metagenomes</taxon>
        <taxon>ecological metagenomes</taxon>
    </lineage>
</organism>
<evidence type="ECO:0000256" key="2">
    <source>
        <dbReference type="SAM" id="MobiDB-lite"/>
    </source>
</evidence>
<evidence type="ECO:0000256" key="1">
    <source>
        <dbReference type="SAM" id="Coils"/>
    </source>
</evidence>
<feature type="compositionally biased region" description="Basic and acidic residues" evidence="2">
    <location>
        <begin position="246"/>
        <end position="257"/>
    </location>
</feature>
<reference evidence="3" key="1">
    <citation type="submission" date="2018-05" db="EMBL/GenBank/DDBJ databases">
        <authorList>
            <person name="Lanie J.A."/>
            <person name="Ng W.-L."/>
            <person name="Kazmierczak K.M."/>
            <person name="Andrzejewski T.M."/>
            <person name="Davidsen T.M."/>
            <person name="Wayne K.J."/>
            <person name="Tettelin H."/>
            <person name="Glass J.I."/>
            <person name="Rusch D."/>
            <person name="Podicherti R."/>
            <person name="Tsui H.-C.T."/>
            <person name="Winkler M.E."/>
        </authorList>
    </citation>
    <scope>NUCLEOTIDE SEQUENCE</scope>
</reference>
<accession>A0A381R247</accession>
<feature type="compositionally biased region" description="Basic residues" evidence="2">
    <location>
        <begin position="219"/>
        <end position="233"/>
    </location>
</feature>
<dbReference type="EMBL" id="UINC01001628">
    <property type="protein sequence ID" value="SUZ85294.1"/>
    <property type="molecule type" value="Genomic_DNA"/>
</dbReference>
<gene>
    <name evidence="3" type="ORF">METZ01_LOCUS38148</name>
</gene>
<sequence length="303" mass="34363">MADFAIRSGSIDVEEIMRHIRKRIRDKRGVDYTEQEIRELANVKLQRILDPTGVRSDLLKHFRERPKTTWPENTENYSFENHTIYASTRGLVVFVRRLLRPVLKLLFSPNPLIDTLHKQSTINAKQNAINSHIESRFGAKDDHDALSYEILNNLVVEITRLSIEVNNLKMQVQSVNSRLDFDERRARALEGLVNPPAAGTPIERKAKPDTEDSGDGASKPRRRRRRRRGGRRRTTQDGEVNQTVEAETKIAETENQEKPSPIAETAVGEESAKSAESSTEEPERPEAATPRTPDDGAADTPEK</sequence>
<dbReference type="AlphaFoldDB" id="A0A381R247"/>
<feature type="coiled-coil region" evidence="1">
    <location>
        <begin position="151"/>
        <end position="185"/>
    </location>
</feature>
<feature type="region of interest" description="Disordered" evidence="2">
    <location>
        <begin position="190"/>
        <end position="303"/>
    </location>
</feature>
<evidence type="ECO:0000313" key="3">
    <source>
        <dbReference type="EMBL" id="SUZ85294.1"/>
    </source>
</evidence>
<proteinExistence type="predicted"/>
<protein>
    <submittedName>
        <fullName evidence="3">Uncharacterized protein</fullName>
    </submittedName>
</protein>